<protein>
    <submittedName>
        <fullName evidence="1">Uncharacterized protein</fullName>
    </submittedName>
</protein>
<dbReference type="AlphaFoldDB" id="A0A8A1LLZ5"/>
<accession>A0A8A1LLZ5</accession>
<dbReference type="Proteomes" id="UP000663419">
    <property type="component" value="Chromosome 2"/>
</dbReference>
<evidence type="ECO:0000313" key="1">
    <source>
        <dbReference type="EMBL" id="QSS52867.1"/>
    </source>
</evidence>
<sequence length="62" mass="7338">MMGGEGYLDMYCTDRSVYIDWLVSFDGAIKSDTGFIYIYIYRSLSPAQLIHQLFPSHFFWRD</sequence>
<name>A0A8A1LLZ5_AJEC8</name>
<gene>
    <name evidence="1" type="ORF">I7I53_08623</name>
</gene>
<reference evidence="1" key="1">
    <citation type="submission" date="2021-01" db="EMBL/GenBank/DDBJ databases">
        <title>Chromosome-level genome assembly of a human fungal pathogen reveals clustering of transcriptionally co-regulated genes.</title>
        <authorList>
            <person name="Voorhies M."/>
            <person name="Cohen S."/>
            <person name="Shea T.P."/>
            <person name="Petrus S."/>
            <person name="Munoz J.F."/>
            <person name="Poplawski S."/>
            <person name="Goldman W.E."/>
            <person name="Michael T."/>
            <person name="Cuomo C.A."/>
            <person name="Sil A."/>
            <person name="Beyhan S."/>
        </authorList>
    </citation>
    <scope>NUCLEOTIDE SEQUENCE</scope>
    <source>
        <strain evidence="1">H88</strain>
    </source>
</reference>
<dbReference type="VEuPathDB" id="FungiDB:I7I53_08623"/>
<evidence type="ECO:0000313" key="2">
    <source>
        <dbReference type="Proteomes" id="UP000663419"/>
    </source>
</evidence>
<dbReference type="EMBL" id="CP069103">
    <property type="protein sequence ID" value="QSS52867.1"/>
    <property type="molecule type" value="Genomic_DNA"/>
</dbReference>
<organism evidence="1 2">
    <name type="scientific">Ajellomyces capsulatus (strain H88)</name>
    <name type="common">Darling's disease fungus</name>
    <name type="synonym">Histoplasma capsulatum</name>
    <dbReference type="NCBI Taxonomy" id="544711"/>
    <lineage>
        <taxon>Eukaryota</taxon>
        <taxon>Fungi</taxon>
        <taxon>Dikarya</taxon>
        <taxon>Ascomycota</taxon>
        <taxon>Pezizomycotina</taxon>
        <taxon>Eurotiomycetes</taxon>
        <taxon>Eurotiomycetidae</taxon>
        <taxon>Onygenales</taxon>
        <taxon>Ajellomycetaceae</taxon>
        <taxon>Histoplasma</taxon>
    </lineage>
</organism>
<proteinExistence type="predicted"/>